<feature type="transmembrane region" description="Helical" evidence="8">
    <location>
        <begin position="113"/>
        <end position="132"/>
    </location>
</feature>
<gene>
    <name evidence="9" type="ORF">TL08_16600</name>
</gene>
<feature type="transmembrane region" description="Helical" evidence="8">
    <location>
        <begin position="51"/>
        <end position="72"/>
    </location>
</feature>
<feature type="transmembrane region" description="Helical" evidence="8">
    <location>
        <begin position="12"/>
        <end position="31"/>
    </location>
</feature>
<reference evidence="10" key="1">
    <citation type="submission" date="2016-03" db="EMBL/GenBank/DDBJ databases">
        <title>Complete genome sequence of the type strain Actinoalloteichus hymeniacidonis DSM 45092.</title>
        <authorList>
            <person name="Schaffert L."/>
            <person name="Albersmeier A."/>
            <person name="Winkler A."/>
            <person name="Kalinowski J."/>
            <person name="Zotchev S."/>
            <person name="Ruckert C."/>
        </authorList>
    </citation>
    <scope>NUCLEOTIDE SEQUENCE [LARGE SCALE GENOMIC DNA]</scope>
    <source>
        <strain evidence="10">HPA177(T) (DSM 45092(T))</strain>
    </source>
</reference>
<evidence type="ECO:0000313" key="10">
    <source>
        <dbReference type="Proteomes" id="UP000095210"/>
    </source>
</evidence>
<comment type="subcellular location">
    <subcellularLocation>
        <location evidence="1 8">Cell membrane</location>
        <topology evidence="1 8">Multi-pass membrane protein</topology>
    </subcellularLocation>
</comment>
<dbReference type="Pfam" id="PF01925">
    <property type="entry name" value="TauE"/>
    <property type="match status" value="1"/>
</dbReference>
<organism evidence="9 10">
    <name type="scientific">Actinoalloteichus hymeniacidonis</name>
    <dbReference type="NCBI Taxonomy" id="340345"/>
    <lineage>
        <taxon>Bacteria</taxon>
        <taxon>Bacillati</taxon>
        <taxon>Actinomycetota</taxon>
        <taxon>Actinomycetes</taxon>
        <taxon>Pseudonocardiales</taxon>
        <taxon>Pseudonocardiaceae</taxon>
        <taxon>Actinoalloteichus</taxon>
    </lineage>
</organism>
<evidence type="ECO:0000313" key="9">
    <source>
        <dbReference type="EMBL" id="AOS64120.1"/>
    </source>
</evidence>
<evidence type="ECO:0000256" key="8">
    <source>
        <dbReference type="RuleBase" id="RU363041"/>
    </source>
</evidence>
<feature type="transmembrane region" description="Helical" evidence="8">
    <location>
        <begin position="84"/>
        <end position="107"/>
    </location>
</feature>
<keyword evidence="10" id="KW-1185">Reference proteome</keyword>
<dbReference type="Proteomes" id="UP000095210">
    <property type="component" value="Chromosome"/>
</dbReference>
<proteinExistence type="inferred from homology"/>
<dbReference type="AlphaFoldDB" id="A0AAC9HRK4"/>
<keyword evidence="4 8" id="KW-1003">Cell membrane</keyword>
<evidence type="ECO:0000256" key="1">
    <source>
        <dbReference type="ARBA" id="ARBA00004651"/>
    </source>
</evidence>
<feature type="transmembrane region" description="Helical" evidence="8">
    <location>
        <begin position="201"/>
        <end position="221"/>
    </location>
</feature>
<protein>
    <recommendedName>
        <fullName evidence="8">Probable membrane transporter protein</fullName>
    </recommendedName>
</protein>
<feature type="transmembrane region" description="Helical" evidence="8">
    <location>
        <begin position="166"/>
        <end position="189"/>
    </location>
</feature>
<name>A0AAC9HRK4_9PSEU</name>
<evidence type="ECO:0000256" key="2">
    <source>
        <dbReference type="ARBA" id="ARBA00009142"/>
    </source>
</evidence>
<feature type="transmembrane region" description="Helical" evidence="8">
    <location>
        <begin position="254"/>
        <end position="273"/>
    </location>
</feature>
<keyword evidence="7 8" id="KW-0472">Membrane</keyword>
<accession>A0AAC9HRK4</accession>
<dbReference type="PANTHER" id="PTHR30269">
    <property type="entry name" value="TRANSMEMBRANE PROTEIN YFCA"/>
    <property type="match status" value="1"/>
</dbReference>
<evidence type="ECO:0000256" key="6">
    <source>
        <dbReference type="ARBA" id="ARBA00022989"/>
    </source>
</evidence>
<keyword evidence="6 8" id="KW-1133">Transmembrane helix</keyword>
<comment type="similarity">
    <text evidence="2 8">Belongs to the 4-toluene sulfonate uptake permease (TSUP) (TC 2.A.102) family.</text>
</comment>
<evidence type="ECO:0000256" key="5">
    <source>
        <dbReference type="ARBA" id="ARBA00022692"/>
    </source>
</evidence>
<sequence length="275" mass="27678">MPGVGRVDARQVAEFLFLLLAGAVAGALNAAGGGGTFVALPALVATGLSPVTANAAATVALVPGALVSAWVYRREVLPIGTTSTKALLTASVLGGGAGAALLLTLPSESFDAAVPWLLAFATIVLAFGRPLSAKLSALRQRRATAGSGSVPSAAIIGTRTILIGQFILAIYGGYFGGAVGILMLAFWSIGLGLDTATSNPMRIVQLGAVYLTATLLFLVASDVLAEPLPLAAMLVGALAGGYGGAHLVRRLPPGVLRTVVLTTAVVMTVLYFLRG</sequence>
<evidence type="ECO:0000256" key="3">
    <source>
        <dbReference type="ARBA" id="ARBA00022448"/>
    </source>
</evidence>
<dbReference type="PANTHER" id="PTHR30269:SF0">
    <property type="entry name" value="MEMBRANE TRANSPORTER PROTEIN YFCA-RELATED"/>
    <property type="match status" value="1"/>
</dbReference>
<dbReference type="InterPro" id="IPR052017">
    <property type="entry name" value="TSUP"/>
</dbReference>
<evidence type="ECO:0000256" key="7">
    <source>
        <dbReference type="ARBA" id="ARBA00023136"/>
    </source>
</evidence>
<keyword evidence="3" id="KW-0813">Transport</keyword>
<keyword evidence="5 8" id="KW-0812">Transmembrane</keyword>
<dbReference type="KEGG" id="ahm:TL08_16600"/>
<dbReference type="InterPro" id="IPR002781">
    <property type="entry name" value="TM_pro_TauE-like"/>
</dbReference>
<evidence type="ECO:0000256" key="4">
    <source>
        <dbReference type="ARBA" id="ARBA00022475"/>
    </source>
</evidence>
<dbReference type="GO" id="GO:0005886">
    <property type="term" value="C:plasma membrane"/>
    <property type="evidence" value="ECO:0007669"/>
    <property type="project" value="UniProtKB-SubCell"/>
</dbReference>
<feature type="transmembrane region" description="Helical" evidence="8">
    <location>
        <begin position="228"/>
        <end position="248"/>
    </location>
</feature>
<dbReference type="EMBL" id="CP014859">
    <property type="protein sequence ID" value="AOS64120.1"/>
    <property type="molecule type" value="Genomic_DNA"/>
</dbReference>